<dbReference type="GO" id="GO:0004860">
    <property type="term" value="F:protein kinase inhibitor activity"/>
    <property type="evidence" value="ECO:0007669"/>
    <property type="project" value="UniProtKB-KW"/>
</dbReference>
<evidence type="ECO:0000259" key="1">
    <source>
        <dbReference type="PROSITE" id="PS50056"/>
    </source>
</evidence>
<dbReference type="PROSITE" id="PS00383">
    <property type="entry name" value="TYR_PHOSPHATASE_1"/>
    <property type="match status" value="1"/>
</dbReference>
<dbReference type="InterPro" id="IPR050561">
    <property type="entry name" value="PTP"/>
</dbReference>
<gene>
    <name evidence="2" type="ORF">IGS68_00740</name>
</gene>
<name>A0ABX7B670_9PROT</name>
<dbReference type="PANTHER" id="PTHR23339">
    <property type="entry name" value="TYROSINE SPECIFIC PROTEIN PHOSPHATASE AND DUAL SPECIFICITY PROTEIN PHOSPHATASE"/>
    <property type="match status" value="1"/>
</dbReference>
<dbReference type="SUPFAM" id="SSF52799">
    <property type="entry name" value="(Phosphotyrosine protein) phosphatases II"/>
    <property type="match status" value="1"/>
</dbReference>
<keyword evidence="2" id="KW-0649">Protein kinase inhibitor</keyword>
<organism evidence="2 3">
    <name type="scientific">Skermanella cutis</name>
    <dbReference type="NCBI Taxonomy" id="2775420"/>
    <lineage>
        <taxon>Bacteria</taxon>
        <taxon>Pseudomonadati</taxon>
        <taxon>Pseudomonadota</taxon>
        <taxon>Alphaproteobacteria</taxon>
        <taxon>Rhodospirillales</taxon>
        <taxon>Azospirillaceae</taxon>
        <taxon>Skermanella</taxon>
    </lineage>
</organism>
<dbReference type="Pfam" id="PF22785">
    <property type="entry name" value="Tc-R-P"/>
    <property type="match status" value="1"/>
</dbReference>
<dbReference type="EMBL" id="CP067420">
    <property type="protein sequence ID" value="QQP89841.1"/>
    <property type="molecule type" value="Genomic_DNA"/>
</dbReference>
<reference evidence="2" key="1">
    <citation type="submission" date="2021-02" db="EMBL/GenBank/DDBJ databases">
        <title>Skermanella TT6 skin isolate.</title>
        <authorList>
            <person name="Lee K."/>
            <person name="Ganzorig M."/>
        </authorList>
    </citation>
    <scope>NUCLEOTIDE SEQUENCE</scope>
    <source>
        <strain evidence="2">TT6</strain>
    </source>
</reference>
<dbReference type="InterPro" id="IPR000387">
    <property type="entry name" value="Tyr_Pase_dom"/>
</dbReference>
<evidence type="ECO:0000313" key="2">
    <source>
        <dbReference type="EMBL" id="QQP89841.1"/>
    </source>
</evidence>
<dbReference type="RefSeq" id="WP_201076582.1">
    <property type="nucleotide sequence ID" value="NZ_CP067420.1"/>
</dbReference>
<protein>
    <submittedName>
        <fullName evidence="2">Cyclin-dependent kinase inhibitor 3 family protein</fullName>
    </submittedName>
</protein>
<dbReference type="InterPro" id="IPR029021">
    <property type="entry name" value="Prot-tyrosine_phosphatase-like"/>
</dbReference>
<dbReference type="PROSITE" id="PS50056">
    <property type="entry name" value="TYR_PHOSPHATASE_2"/>
    <property type="match status" value="1"/>
</dbReference>
<dbReference type="Gene3D" id="3.90.190.10">
    <property type="entry name" value="Protein tyrosine phosphatase superfamily"/>
    <property type="match status" value="1"/>
</dbReference>
<dbReference type="CDD" id="cd14505">
    <property type="entry name" value="CDKN3-like"/>
    <property type="match status" value="1"/>
</dbReference>
<evidence type="ECO:0000313" key="3">
    <source>
        <dbReference type="Proteomes" id="UP000595197"/>
    </source>
</evidence>
<feature type="domain" description="Tyrosine specific protein phosphatases" evidence="1">
    <location>
        <begin position="103"/>
        <end position="174"/>
    </location>
</feature>
<accession>A0ABX7B670</accession>
<proteinExistence type="predicted"/>
<dbReference type="Proteomes" id="UP000595197">
    <property type="component" value="Chromosome"/>
</dbReference>
<dbReference type="InterPro" id="IPR016130">
    <property type="entry name" value="Tyr_Pase_AS"/>
</dbReference>
<keyword evidence="3" id="KW-1185">Reference proteome</keyword>
<sequence length="184" mass="19548">MLFIENSANRPLQICTVSCGRGRIGIVPCPGRKQPRPGSGTPCERDTRADVEVLARWGAKALLSLMEAAELRRYGAADIGRHARAAGIGWHHLPISDLHPPDERFEQAWSTIGPSIRSLLAAGDAVAIHCLAGRGRSGTVAGRLLIEMGTDPGQALGLLRSLRPGAVSTAAQAAYLTNRTWLAS</sequence>